<dbReference type="SUPFAM" id="SSF52374">
    <property type="entry name" value="Nucleotidylyl transferase"/>
    <property type="match status" value="1"/>
</dbReference>
<evidence type="ECO:0000256" key="5">
    <source>
        <dbReference type="ARBA" id="ARBA00022655"/>
    </source>
</evidence>
<protein>
    <recommendedName>
        <fullName evidence="3">pantoate--beta-alanine ligase (AMP-forming)</fullName>
        <ecNumber evidence="3">6.3.2.1</ecNumber>
    </recommendedName>
</protein>
<accession>A0ABQ3UJC2</accession>
<keyword evidence="5" id="KW-0566">Pantothenate biosynthesis</keyword>
<evidence type="ECO:0000313" key="10">
    <source>
        <dbReference type="Proteomes" id="UP000654345"/>
    </source>
</evidence>
<comment type="pathway">
    <text evidence="1">Cofactor biosynthesis; (R)-pantothenate biosynthesis; (R)-pantothenate from (R)-pantoate and beta-alanine: step 1/1.</text>
</comment>
<evidence type="ECO:0000256" key="6">
    <source>
        <dbReference type="ARBA" id="ARBA00022741"/>
    </source>
</evidence>
<reference evidence="9 10" key="1">
    <citation type="journal article" date="2021" name="Int. J. Syst. Evol. Microbiol.">
        <title>Reticulibacter mediterranei gen. nov., sp. nov., within the new family Reticulibacteraceae fam. nov., and Ktedonospora formicarum gen. nov., sp. nov., Ktedonobacter robiniae sp. nov., Dictyobacter formicarum sp. nov. and Dictyobacter arantiisoli sp. nov., belonging to the class Ktedonobacteria.</title>
        <authorList>
            <person name="Yabe S."/>
            <person name="Zheng Y."/>
            <person name="Wang C.M."/>
            <person name="Sakai Y."/>
            <person name="Abe K."/>
            <person name="Yokota A."/>
            <person name="Donadio S."/>
            <person name="Cavaletti L."/>
            <person name="Monciardini P."/>
        </authorList>
    </citation>
    <scope>NUCLEOTIDE SEQUENCE [LARGE SCALE GENOMIC DNA]</scope>
    <source>
        <strain evidence="9 10">SOSP1-30</strain>
    </source>
</reference>
<dbReference type="PANTHER" id="PTHR21299:SF1">
    <property type="entry name" value="PANTOATE--BETA-ALANINE LIGASE"/>
    <property type="match status" value="1"/>
</dbReference>
<keyword evidence="4" id="KW-0436">Ligase</keyword>
<dbReference type="Gene3D" id="3.30.1300.10">
    <property type="entry name" value="Pantoate-beta-alanine ligase, C-terminal domain"/>
    <property type="match status" value="1"/>
</dbReference>
<dbReference type="Pfam" id="PF02569">
    <property type="entry name" value="Pantoate_ligase"/>
    <property type="match status" value="1"/>
</dbReference>
<evidence type="ECO:0000256" key="7">
    <source>
        <dbReference type="ARBA" id="ARBA00022840"/>
    </source>
</evidence>
<gene>
    <name evidence="9" type="primary">panC_1</name>
    <name evidence="9" type="ORF">KSB_12680</name>
</gene>
<name>A0ABQ3UJC2_9CHLR</name>
<dbReference type="RefSeq" id="WP_201369660.1">
    <property type="nucleotide sequence ID" value="NZ_BNJG01000001.1"/>
</dbReference>
<dbReference type="InterPro" id="IPR014729">
    <property type="entry name" value="Rossmann-like_a/b/a_fold"/>
</dbReference>
<evidence type="ECO:0000256" key="1">
    <source>
        <dbReference type="ARBA" id="ARBA00004990"/>
    </source>
</evidence>
<comment type="catalytic activity">
    <reaction evidence="8">
        <text>(R)-pantoate + beta-alanine + ATP = (R)-pantothenate + AMP + diphosphate + H(+)</text>
        <dbReference type="Rhea" id="RHEA:10912"/>
        <dbReference type="ChEBI" id="CHEBI:15378"/>
        <dbReference type="ChEBI" id="CHEBI:15980"/>
        <dbReference type="ChEBI" id="CHEBI:29032"/>
        <dbReference type="ChEBI" id="CHEBI:30616"/>
        <dbReference type="ChEBI" id="CHEBI:33019"/>
        <dbReference type="ChEBI" id="CHEBI:57966"/>
        <dbReference type="ChEBI" id="CHEBI:456215"/>
        <dbReference type="EC" id="6.3.2.1"/>
    </reaction>
</comment>
<dbReference type="PANTHER" id="PTHR21299">
    <property type="entry name" value="CYTIDYLATE KINASE/PANTOATE-BETA-ALANINE LIGASE"/>
    <property type="match status" value="1"/>
</dbReference>
<organism evidence="9 10">
    <name type="scientific">Ktedonobacter robiniae</name>
    <dbReference type="NCBI Taxonomy" id="2778365"/>
    <lineage>
        <taxon>Bacteria</taxon>
        <taxon>Bacillati</taxon>
        <taxon>Chloroflexota</taxon>
        <taxon>Ktedonobacteria</taxon>
        <taxon>Ktedonobacterales</taxon>
        <taxon>Ktedonobacteraceae</taxon>
        <taxon>Ktedonobacter</taxon>
    </lineage>
</organism>
<dbReference type="InterPro" id="IPR042176">
    <property type="entry name" value="Pantoate_ligase_C"/>
</dbReference>
<evidence type="ECO:0000256" key="3">
    <source>
        <dbReference type="ARBA" id="ARBA00012219"/>
    </source>
</evidence>
<keyword evidence="10" id="KW-1185">Reference proteome</keyword>
<evidence type="ECO:0000256" key="4">
    <source>
        <dbReference type="ARBA" id="ARBA00022598"/>
    </source>
</evidence>
<dbReference type="InterPro" id="IPR003721">
    <property type="entry name" value="Pantoate_ligase"/>
</dbReference>
<dbReference type="Proteomes" id="UP000654345">
    <property type="component" value="Unassembled WGS sequence"/>
</dbReference>
<evidence type="ECO:0000313" key="9">
    <source>
        <dbReference type="EMBL" id="GHO52793.1"/>
    </source>
</evidence>
<comment type="caution">
    <text evidence="9">The sequence shown here is derived from an EMBL/GenBank/DDBJ whole genome shotgun (WGS) entry which is preliminary data.</text>
</comment>
<keyword evidence="6" id="KW-0547">Nucleotide-binding</keyword>
<keyword evidence="7" id="KW-0067">ATP-binding</keyword>
<evidence type="ECO:0000256" key="8">
    <source>
        <dbReference type="ARBA" id="ARBA00048258"/>
    </source>
</evidence>
<comment type="similarity">
    <text evidence="2">Belongs to the pantothenate synthetase family.</text>
</comment>
<proteinExistence type="inferred from homology"/>
<sequence length="290" mass="32099">MRIIEEIDEMIETARGWLTRGSVGFIPITNELSMHAGHQALLVTAREHCEITVVCLLRTPLSFDASSDTTMSTHSLEESLRLLTASDVDVVFTPRWEILFPAAYATYIRLGGSIQEALVPAHCTDNALNEFATALGQLLLIVRPDIAFLGQKDAIQAAIIHKIIHDLHIDVSLRLIPTVREHNGLAMSSHTLLLSPQEREAATLLHNCLLLCKNSIEQGVDDAPTLTQLVHTYIAGNEHITLLHLLIGDPETLQARDKVIPGTLLALKARVGKNLVNDNIQWMRDGSWRL</sequence>
<dbReference type="Gene3D" id="3.40.50.620">
    <property type="entry name" value="HUPs"/>
    <property type="match status" value="1"/>
</dbReference>
<dbReference type="EC" id="6.3.2.1" evidence="3"/>
<evidence type="ECO:0000256" key="2">
    <source>
        <dbReference type="ARBA" id="ARBA00009256"/>
    </source>
</evidence>
<dbReference type="EMBL" id="BNJG01000001">
    <property type="protein sequence ID" value="GHO52793.1"/>
    <property type="molecule type" value="Genomic_DNA"/>
</dbReference>